<gene>
    <name evidence="3" type="ORF">ACFQ47_08140</name>
</gene>
<dbReference type="EMBL" id="JBHTOG010000043">
    <property type="protein sequence ID" value="MFD1432647.1"/>
    <property type="molecule type" value="Genomic_DNA"/>
</dbReference>
<evidence type="ECO:0000256" key="1">
    <source>
        <dbReference type="SAM" id="MobiDB-lite"/>
    </source>
</evidence>
<dbReference type="PANTHER" id="PTHR40027">
    <property type="entry name" value="CELL DIVISION PROTEIN DIVIC"/>
    <property type="match status" value="1"/>
</dbReference>
<protein>
    <submittedName>
        <fullName evidence="3">Septum formation initiator family protein</fullName>
    </submittedName>
</protein>
<feature type="region of interest" description="Disordered" evidence="1">
    <location>
        <begin position="1"/>
        <end position="32"/>
    </location>
</feature>
<reference evidence="4" key="1">
    <citation type="journal article" date="2019" name="Int. J. Syst. Evol. Microbiol.">
        <title>The Global Catalogue of Microorganisms (GCM) 10K type strain sequencing project: providing services to taxonomists for standard genome sequencing and annotation.</title>
        <authorList>
            <consortium name="The Broad Institute Genomics Platform"/>
            <consortium name="The Broad Institute Genome Sequencing Center for Infectious Disease"/>
            <person name="Wu L."/>
            <person name="Ma J."/>
        </authorList>
    </citation>
    <scope>NUCLEOTIDE SEQUENCE [LARGE SCALE GENOMIC DNA]</scope>
    <source>
        <strain evidence="4">CCM 8947</strain>
    </source>
</reference>
<dbReference type="Pfam" id="PF04977">
    <property type="entry name" value="DivIC"/>
    <property type="match status" value="1"/>
</dbReference>
<name>A0ABW4CQV4_9LACO</name>
<dbReference type="InterPro" id="IPR039076">
    <property type="entry name" value="DivIC"/>
</dbReference>
<organism evidence="3 4">
    <name type="scientific">Lacticaseibacillus yichunensis</name>
    <dbReference type="NCBI Taxonomy" id="2486015"/>
    <lineage>
        <taxon>Bacteria</taxon>
        <taxon>Bacillati</taxon>
        <taxon>Bacillota</taxon>
        <taxon>Bacilli</taxon>
        <taxon>Lactobacillales</taxon>
        <taxon>Lactobacillaceae</taxon>
        <taxon>Lacticaseibacillus</taxon>
    </lineage>
</organism>
<sequence>MQQAKIKPFTGKTSQPTQAPVKSQPDKRRHHVHQRRVVLLGTLLLAICGGGAVALSSSHQALSESTAQVTHAKRDLATHKASTAALKVQVDQLKNEDYLAKLVRQKYLVSKPGEVVFTLPGLTNGGMVTTGH</sequence>
<keyword evidence="4" id="KW-1185">Reference proteome</keyword>
<keyword evidence="2" id="KW-1133">Transmembrane helix</keyword>
<dbReference type="RefSeq" id="WP_125697862.1">
    <property type="nucleotide sequence ID" value="NZ_JBHTOG010000043.1"/>
</dbReference>
<evidence type="ECO:0000313" key="4">
    <source>
        <dbReference type="Proteomes" id="UP001597192"/>
    </source>
</evidence>
<comment type="caution">
    <text evidence="3">The sequence shown here is derived from an EMBL/GenBank/DDBJ whole genome shotgun (WGS) entry which is preliminary data.</text>
</comment>
<evidence type="ECO:0000256" key="2">
    <source>
        <dbReference type="SAM" id="Phobius"/>
    </source>
</evidence>
<dbReference type="PANTHER" id="PTHR40027:SF1">
    <property type="entry name" value="CELL DIVISION PROTEIN DIVIC"/>
    <property type="match status" value="1"/>
</dbReference>
<accession>A0ABW4CQV4</accession>
<evidence type="ECO:0000313" key="3">
    <source>
        <dbReference type="EMBL" id="MFD1432647.1"/>
    </source>
</evidence>
<dbReference type="Proteomes" id="UP001597192">
    <property type="component" value="Unassembled WGS sequence"/>
</dbReference>
<dbReference type="InterPro" id="IPR007060">
    <property type="entry name" value="FtsL/DivIC"/>
</dbReference>
<feature type="transmembrane region" description="Helical" evidence="2">
    <location>
        <begin position="37"/>
        <end position="55"/>
    </location>
</feature>
<proteinExistence type="predicted"/>
<keyword evidence="2" id="KW-0472">Membrane</keyword>
<feature type="compositionally biased region" description="Polar residues" evidence="1">
    <location>
        <begin position="11"/>
        <end position="21"/>
    </location>
</feature>
<keyword evidence="2" id="KW-0812">Transmembrane</keyword>